<evidence type="ECO:0000256" key="5">
    <source>
        <dbReference type="ARBA" id="ARBA00022840"/>
    </source>
</evidence>
<dbReference type="CDD" id="cd01991">
    <property type="entry name" value="Asn_synthase_B_C"/>
    <property type="match status" value="1"/>
</dbReference>
<sequence>MCGFTGFIDFNKKSELVHLEKMTDSLAHRGPDASSTYIYEEPEFTLGLGHRRLSVIDLAVGANQPMHHKDLSIVYNGEVYNYKEIKQKLEAVGRSFVTSSDTEIILQAFDEWGDTCVKDFIGMFAFVIFNKKTKQLIAFRDRPGVKPFYYYWHENILLFASEIKAFHEHPQFSKVLDTQSVAQFLQYGNIPSPNSIFKNVKKMNAGSILKFSTETKELKTYKYWSVDTFYEKERLKLDFEEAKQQIESLLISACNYRMVADVPVGVFLSGGYDSTLVTSILQKHNSKKIRTFTVGVNDPNLNEAKFAKETAAYLGTDHTELYCNEEELLDLIDDVPFYYDEPFGDSSAIPTMLVSKMARQHVTVALSADGGDEVFGGYERYNYLSKFKIIKAASKIPLSYNALVNLLVKDNYQASRLKDLFKDTSPERLANVLNVAYAENDIQKYFKSNINTPVFNFENLKNTNITGDLSRMMAYDYKTYLLDDILPKVDRATMSVSLEGREPLLDHRLIEFAAQLPENYKINNGVKKYILREITHNYVPKEMMERKKMGFAVPVKKWLLGVLAEKIEYYLGKTFLEKQKIFNANEVSKLVQTIRTENGKDYEKLWYFLMFQLWYEKWMM</sequence>
<dbReference type="Pfam" id="PF00733">
    <property type="entry name" value="Asn_synthase"/>
    <property type="match status" value="1"/>
</dbReference>
<dbReference type="Gene3D" id="3.40.50.620">
    <property type="entry name" value="HUPs"/>
    <property type="match status" value="1"/>
</dbReference>
<dbReference type="KEGG" id="asl:Aeqsu_2916"/>
<dbReference type="GO" id="GO:0005524">
    <property type="term" value="F:ATP binding"/>
    <property type="evidence" value="ECO:0007669"/>
    <property type="project" value="UniProtKB-KW"/>
</dbReference>
<name>I3YZD9_AEQSU</name>
<feature type="domain" description="Glutamine amidotransferase type-2" evidence="11">
    <location>
        <begin position="2"/>
        <end position="214"/>
    </location>
</feature>
<protein>
    <recommendedName>
        <fullName evidence="3">asparagine synthase (glutamine-hydrolyzing)</fullName>
        <ecNumber evidence="3">6.3.5.4</ecNumber>
    </recommendedName>
</protein>
<feature type="binding site" evidence="9">
    <location>
        <position position="101"/>
    </location>
    <ligand>
        <name>L-glutamine</name>
        <dbReference type="ChEBI" id="CHEBI:58359"/>
    </ligand>
</feature>
<evidence type="ECO:0000256" key="9">
    <source>
        <dbReference type="PIRSR" id="PIRSR001589-2"/>
    </source>
</evidence>
<dbReference type="SUPFAM" id="SSF56235">
    <property type="entry name" value="N-terminal nucleophile aminohydrolases (Ntn hydrolases)"/>
    <property type="match status" value="1"/>
</dbReference>
<dbReference type="Pfam" id="PF13537">
    <property type="entry name" value="GATase_7"/>
    <property type="match status" value="1"/>
</dbReference>
<dbReference type="PROSITE" id="PS51278">
    <property type="entry name" value="GATASE_TYPE_2"/>
    <property type="match status" value="1"/>
</dbReference>
<dbReference type="GO" id="GO:0006529">
    <property type="term" value="P:asparagine biosynthetic process"/>
    <property type="evidence" value="ECO:0007669"/>
    <property type="project" value="UniProtKB-KW"/>
</dbReference>
<keyword evidence="4 9" id="KW-0547">Nucleotide-binding</keyword>
<evidence type="ECO:0000256" key="1">
    <source>
        <dbReference type="ARBA" id="ARBA00005187"/>
    </source>
</evidence>
<evidence type="ECO:0000313" key="12">
    <source>
        <dbReference type="EMBL" id="AFL82357.1"/>
    </source>
</evidence>
<dbReference type="InterPro" id="IPR029055">
    <property type="entry name" value="Ntn_hydrolases_N"/>
</dbReference>
<dbReference type="SUPFAM" id="SSF52402">
    <property type="entry name" value="Adenine nucleotide alpha hydrolases-like"/>
    <property type="match status" value="1"/>
</dbReference>
<dbReference type="EMBL" id="CP003280">
    <property type="protein sequence ID" value="AFL82357.1"/>
    <property type="molecule type" value="Genomic_DNA"/>
</dbReference>
<dbReference type="NCBIfam" id="TIGR01536">
    <property type="entry name" value="asn_synth_AEB"/>
    <property type="match status" value="1"/>
</dbReference>
<dbReference type="PATRIC" id="fig|746697.3.peg.2968"/>
<dbReference type="Gene3D" id="3.60.20.10">
    <property type="entry name" value="Glutamine Phosphoribosylpyrophosphate, subunit 1, domain 1"/>
    <property type="match status" value="1"/>
</dbReference>
<dbReference type="PIRSF" id="PIRSF001589">
    <property type="entry name" value="Asn_synthetase_glu-h"/>
    <property type="match status" value="1"/>
</dbReference>
<dbReference type="InterPro" id="IPR033738">
    <property type="entry name" value="AsnB_N"/>
</dbReference>
<dbReference type="RefSeq" id="WP_014783606.1">
    <property type="nucleotide sequence ID" value="NC_018013.1"/>
</dbReference>
<evidence type="ECO:0000256" key="2">
    <source>
        <dbReference type="ARBA" id="ARBA00005752"/>
    </source>
</evidence>
<dbReference type="CDD" id="cd00712">
    <property type="entry name" value="AsnB"/>
    <property type="match status" value="1"/>
</dbReference>
<dbReference type="AlphaFoldDB" id="I3YZD9"/>
<feature type="binding site" evidence="9">
    <location>
        <position position="294"/>
    </location>
    <ligand>
        <name>ATP</name>
        <dbReference type="ChEBI" id="CHEBI:30616"/>
    </ligand>
</feature>
<comment type="pathway">
    <text evidence="1">Amino-acid biosynthesis; L-asparagine biosynthesis; L-asparagine from L-aspartate (L-Gln route): step 1/1.</text>
</comment>
<evidence type="ECO:0000256" key="7">
    <source>
        <dbReference type="ARBA" id="ARBA00048741"/>
    </source>
</evidence>
<dbReference type="OrthoDB" id="9763290at2"/>
<keyword evidence="5 9" id="KW-0067">ATP-binding</keyword>
<organism evidence="12 13">
    <name type="scientific">Aequorivita sublithincola (strain DSM 14238 / LMG 21431 / ACAM 643 / 9-3)</name>
    <dbReference type="NCBI Taxonomy" id="746697"/>
    <lineage>
        <taxon>Bacteria</taxon>
        <taxon>Pseudomonadati</taxon>
        <taxon>Bacteroidota</taxon>
        <taxon>Flavobacteriia</taxon>
        <taxon>Flavobacteriales</taxon>
        <taxon>Flavobacteriaceae</taxon>
        <taxon>Aequorivita</taxon>
    </lineage>
</organism>
<dbReference type="HOGENOM" id="CLU_014658_3_1_10"/>
<comment type="catalytic activity">
    <reaction evidence="7">
        <text>L-aspartate + L-glutamine + ATP + H2O = L-asparagine + L-glutamate + AMP + diphosphate + H(+)</text>
        <dbReference type="Rhea" id="RHEA:12228"/>
        <dbReference type="ChEBI" id="CHEBI:15377"/>
        <dbReference type="ChEBI" id="CHEBI:15378"/>
        <dbReference type="ChEBI" id="CHEBI:29985"/>
        <dbReference type="ChEBI" id="CHEBI:29991"/>
        <dbReference type="ChEBI" id="CHEBI:30616"/>
        <dbReference type="ChEBI" id="CHEBI:33019"/>
        <dbReference type="ChEBI" id="CHEBI:58048"/>
        <dbReference type="ChEBI" id="CHEBI:58359"/>
        <dbReference type="ChEBI" id="CHEBI:456215"/>
        <dbReference type="EC" id="6.3.5.4"/>
    </reaction>
</comment>
<dbReference type="Proteomes" id="UP000006049">
    <property type="component" value="Chromosome"/>
</dbReference>
<evidence type="ECO:0000256" key="4">
    <source>
        <dbReference type="ARBA" id="ARBA00022741"/>
    </source>
</evidence>
<evidence type="ECO:0000259" key="11">
    <source>
        <dbReference type="PROSITE" id="PS51278"/>
    </source>
</evidence>
<keyword evidence="8" id="KW-0061">Asparagine biosynthesis</keyword>
<dbReference type="eggNOG" id="COG0367">
    <property type="taxonomic scope" value="Bacteria"/>
</dbReference>
<dbReference type="InterPro" id="IPR017932">
    <property type="entry name" value="GATase_2_dom"/>
</dbReference>
<evidence type="ECO:0000256" key="6">
    <source>
        <dbReference type="ARBA" id="ARBA00022962"/>
    </source>
</evidence>
<accession>I3YZD9</accession>
<keyword evidence="13" id="KW-1185">Reference proteome</keyword>
<proteinExistence type="inferred from homology"/>
<evidence type="ECO:0000256" key="3">
    <source>
        <dbReference type="ARBA" id="ARBA00012737"/>
    </source>
</evidence>
<gene>
    <name evidence="12" type="ordered locus">Aeqsu_2916</name>
</gene>
<dbReference type="PANTHER" id="PTHR43284">
    <property type="entry name" value="ASPARAGINE SYNTHETASE (GLUTAMINE-HYDROLYZING)"/>
    <property type="match status" value="1"/>
</dbReference>
<evidence type="ECO:0000256" key="10">
    <source>
        <dbReference type="PIRSR" id="PIRSR001589-3"/>
    </source>
</evidence>
<evidence type="ECO:0000256" key="8">
    <source>
        <dbReference type="PIRSR" id="PIRSR001589-1"/>
    </source>
</evidence>
<evidence type="ECO:0000313" key="13">
    <source>
        <dbReference type="Proteomes" id="UP000006049"/>
    </source>
</evidence>
<reference evidence="12 13" key="1">
    <citation type="submission" date="2012-06" db="EMBL/GenBank/DDBJ databases">
        <title>The complete genome of Aequorivita sublithincola DSM 14238.</title>
        <authorList>
            <consortium name="US DOE Joint Genome Institute (JGI-PGF)"/>
            <person name="Lucas S."/>
            <person name="Copeland A."/>
            <person name="Lapidus A."/>
            <person name="Goodwin L."/>
            <person name="Pitluck S."/>
            <person name="Peters L."/>
            <person name="Munk A.C.C."/>
            <person name="Kyrpides N."/>
            <person name="Mavromatis K."/>
            <person name="Pagani I."/>
            <person name="Ivanova N."/>
            <person name="Ovchinnikova G."/>
            <person name="Zeytun A."/>
            <person name="Detter J.C."/>
            <person name="Han C."/>
            <person name="Land M."/>
            <person name="Hauser L."/>
            <person name="Markowitz V."/>
            <person name="Cheng J.-F."/>
            <person name="Hugenholtz P."/>
            <person name="Woyke T."/>
            <person name="Wu D."/>
            <person name="Tindall B."/>
            <person name="Faehnrich R."/>
            <person name="Brambilla E."/>
            <person name="Klenk H.-P."/>
            <person name="Eisen J.A."/>
        </authorList>
    </citation>
    <scope>NUCLEOTIDE SEQUENCE [LARGE SCALE GENOMIC DNA]</scope>
    <source>
        <strain evidence="13">DSM 14238 / LMG 21431 / ACAM 643 / 9-3</strain>
    </source>
</reference>
<keyword evidence="6 8" id="KW-0315">Glutamine amidotransferase</keyword>
<dbReference type="GO" id="GO:0004066">
    <property type="term" value="F:asparagine synthase (glutamine-hydrolyzing) activity"/>
    <property type="evidence" value="ECO:0007669"/>
    <property type="project" value="UniProtKB-EC"/>
</dbReference>
<dbReference type="STRING" id="746697.Aeqsu_2916"/>
<dbReference type="InterPro" id="IPR051786">
    <property type="entry name" value="ASN_synthetase/amidase"/>
</dbReference>
<dbReference type="InterPro" id="IPR006426">
    <property type="entry name" value="Asn_synth_AEB"/>
</dbReference>
<feature type="active site" description="For GATase activity" evidence="8">
    <location>
        <position position="2"/>
    </location>
</feature>
<dbReference type="GO" id="GO:0005829">
    <property type="term" value="C:cytosol"/>
    <property type="evidence" value="ECO:0007669"/>
    <property type="project" value="TreeGrafter"/>
</dbReference>
<dbReference type="InterPro" id="IPR001962">
    <property type="entry name" value="Asn_synthase"/>
</dbReference>
<dbReference type="EC" id="6.3.5.4" evidence="3"/>
<dbReference type="PANTHER" id="PTHR43284:SF1">
    <property type="entry name" value="ASPARAGINE SYNTHETASE"/>
    <property type="match status" value="1"/>
</dbReference>
<keyword evidence="8" id="KW-0028">Amino-acid biosynthesis</keyword>
<dbReference type="InterPro" id="IPR014729">
    <property type="entry name" value="Rossmann-like_a/b/a_fold"/>
</dbReference>
<comment type="similarity">
    <text evidence="2">Belongs to the asparagine synthetase family.</text>
</comment>
<feature type="site" description="Important for beta-aspartyl-AMP intermediate formation" evidence="10">
    <location>
        <position position="369"/>
    </location>
</feature>